<dbReference type="Proteomes" id="UP001157006">
    <property type="component" value="Chromosome 1L"/>
</dbReference>
<protein>
    <submittedName>
        <fullName evidence="1">Uncharacterized protein</fullName>
    </submittedName>
</protein>
<dbReference type="EMBL" id="OX451736">
    <property type="protein sequence ID" value="CAI8588349.1"/>
    <property type="molecule type" value="Genomic_DNA"/>
</dbReference>
<reference evidence="1 2" key="1">
    <citation type="submission" date="2023-01" db="EMBL/GenBank/DDBJ databases">
        <authorList>
            <person name="Kreplak J."/>
        </authorList>
    </citation>
    <scope>NUCLEOTIDE SEQUENCE [LARGE SCALE GENOMIC DNA]</scope>
</reference>
<proteinExistence type="predicted"/>
<name>A0AAV0YSC2_VICFA</name>
<dbReference type="AlphaFoldDB" id="A0AAV0YSC2"/>
<evidence type="ECO:0000313" key="2">
    <source>
        <dbReference type="Proteomes" id="UP001157006"/>
    </source>
</evidence>
<accession>A0AAV0YSC2</accession>
<organism evidence="1 2">
    <name type="scientific">Vicia faba</name>
    <name type="common">Broad bean</name>
    <name type="synonym">Faba vulgaris</name>
    <dbReference type="NCBI Taxonomy" id="3906"/>
    <lineage>
        <taxon>Eukaryota</taxon>
        <taxon>Viridiplantae</taxon>
        <taxon>Streptophyta</taxon>
        <taxon>Embryophyta</taxon>
        <taxon>Tracheophyta</taxon>
        <taxon>Spermatophyta</taxon>
        <taxon>Magnoliopsida</taxon>
        <taxon>eudicotyledons</taxon>
        <taxon>Gunneridae</taxon>
        <taxon>Pentapetalae</taxon>
        <taxon>rosids</taxon>
        <taxon>fabids</taxon>
        <taxon>Fabales</taxon>
        <taxon>Fabaceae</taxon>
        <taxon>Papilionoideae</taxon>
        <taxon>50 kb inversion clade</taxon>
        <taxon>NPAAA clade</taxon>
        <taxon>Hologalegina</taxon>
        <taxon>IRL clade</taxon>
        <taxon>Fabeae</taxon>
        <taxon>Vicia</taxon>
    </lineage>
</organism>
<keyword evidence="2" id="KW-1185">Reference proteome</keyword>
<gene>
    <name evidence="1" type="ORF">VFH_I343400</name>
</gene>
<evidence type="ECO:0000313" key="1">
    <source>
        <dbReference type="EMBL" id="CAI8588349.1"/>
    </source>
</evidence>
<sequence>MASQLVSDVRCQTLMHYAASYSERGSKKTLSCRHNYGYHKIENSKIYTEEGNFKEQYNNKGSLDQKGAKRSRNLGQAQKLQRLGFSYLATSFIYMVIKVKALYKGFIGDVGSESRMVGIEAPVAEAYFSVPVLPN</sequence>